<dbReference type="InterPro" id="IPR035647">
    <property type="entry name" value="EFG_III/V"/>
</dbReference>
<dbReference type="InterPro" id="IPR023582">
    <property type="entry name" value="Impact"/>
</dbReference>
<dbReference type="PROSITE" id="PS00910">
    <property type="entry name" value="UPF0029"/>
    <property type="match status" value="1"/>
</dbReference>
<dbReference type="RefSeq" id="WP_006968895.1">
    <property type="nucleotide sequence ID" value="NZ_ABCS01000001.1"/>
</dbReference>
<dbReference type="GO" id="GO:0006446">
    <property type="term" value="P:regulation of translational initiation"/>
    <property type="evidence" value="ECO:0007669"/>
    <property type="project" value="TreeGrafter"/>
</dbReference>
<dbReference type="SUPFAM" id="SSF54980">
    <property type="entry name" value="EF-G C-terminal domain-like"/>
    <property type="match status" value="1"/>
</dbReference>
<evidence type="ECO:0000313" key="5">
    <source>
        <dbReference type="Proteomes" id="UP000005801"/>
    </source>
</evidence>
<dbReference type="Pfam" id="PF09186">
    <property type="entry name" value="DUF1949"/>
    <property type="match status" value="1"/>
</dbReference>
<name>A6FWP6_9BACT</name>
<dbReference type="InterPro" id="IPR036956">
    <property type="entry name" value="Impact_N_sf"/>
</dbReference>
<dbReference type="Gene3D" id="3.30.70.240">
    <property type="match status" value="1"/>
</dbReference>
<dbReference type="STRING" id="391625.PPSIR1_04618"/>
<organism evidence="4 5">
    <name type="scientific">Plesiocystis pacifica SIR-1</name>
    <dbReference type="NCBI Taxonomy" id="391625"/>
    <lineage>
        <taxon>Bacteria</taxon>
        <taxon>Pseudomonadati</taxon>
        <taxon>Myxococcota</taxon>
        <taxon>Polyangia</taxon>
        <taxon>Nannocystales</taxon>
        <taxon>Nannocystaceae</taxon>
        <taxon>Plesiocystis</taxon>
    </lineage>
</organism>
<reference evidence="4 5" key="1">
    <citation type="submission" date="2007-06" db="EMBL/GenBank/DDBJ databases">
        <authorList>
            <person name="Shimkets L."/>
            <person name="Ferriera S."/>
            <person name="Johnson J."/>
            <person name="Kravitz S."/>
            <person name="Beeson K."/>
            <person name="Sutton G."/>
            <person name="Rogers Y.-H."/>
            <person name="Friedman R."/>
            <person name="Frazier M."/>
            <person name="Venter J.C."/>
        </authorList>
    </citation>
    <scope>NUCLEOTIDE SEQUENCE [LARGE SCALE GENOMIC DNA]</scope>
    <source>
        <strain evidence="4 5">SIR-1</strain>
    </source>
</reference>
<dbReference type="Gene3D" id="3.30.230.30">
    <property type="entry name" value="Impact, N-terminal domain"/>
    <property type="match status" value="1"/>
</dbReference>
<dbReference type="Pfam" id="PF01205">
    <property type="entry name" value="Impact_N"/>
    <property type="match status" value="1"/>
</dbReference>
<keyword evidence="5" id="KW-1185">Reference proteome</keyword>
<dbReference type="InterPro" id="IPR020569">
    <property type="entry name" value="UPF0029_Impact_CS"/>
</dbReference>
<dbReference type="PANTHER" id="PTHR16301:SF20">
    <property type="entry name" value="IMPACT FAMILY MEMBER YIGZ"/>
    <property type="match status" value="1"/>
</dbReference>
<dbReference type="Proteomes" id="UP000005801">
    <property type="component" value="Unassembled WGS sequence"/>
</dbReference>
<dbReference type="eggNOG" id="COG1739">
    <property type="taxonomic scope" value="Bacteria"/>
</dbReference>
<evidence type="ECO:0000256" key="1">
    <source>
        <dbReference type="ARBA" id="ARBA00007665"/>
    </source>
</evidence>
<sequence length="206" mass="22107">MAESYTTLTEPHELEIDKVKRSRFIGLASPCASPDEAKAFIEAARSRFHDARHHAFAWRIGESARASDDGEPHHSAGAPILRELEGRGLNHAVVVVVRYFGGVKLGTGGLVRAYGAAAAAVLDDAPRARVLARTPVKLRFDYAIASAVQRVLHRHGLEPAHADYAARVCLTLHLEAGRVDGLVSELRDASGGAAELEVLDPIAVPE</sequence>
<dbReference type="AlphaFoldDB" id="A6FWP6"/>
<accession>A6FWP6</accession>
<comment type="caution">
    <text evidence="4">The sequence shown here is derived from an EMBL/GenBank/DDBJ whole genome shotgun (WGS) entry which is preliminary data.</text>
</comment>
<dbReference type="InterPro" id="IPR001498">
    <property type="entry name" value="Impact_N"/>
</dbReference>
<evidence type="ECO:0000259" key="3">
    <source>
        <dbReference type="Pfam" id="PF09186"/>
    </source>
</evidence>
<dbReference type="SUPFAM" id="SSF54211">
    <property type="entry name" value="Ribosomal protein S5 domain 2-like"/>
    <property type="match status" value="1"/>
</dbReference>
<proteinExistence type="inferred from homology"/>
<evidence type="ECO:0000313" key="4">
    <source>
        <dbReference type="EMBL" id="EDM81720.1"/>
    </source>
</evidence>
<evidence type="ECO:0008006" key="6">
    <source>
        <dbReference type="Google" id="ProtNLM"/>
    </source>
</evidence>
<dbReference type="GO" id="GO:0005737">
    <property type="term" value="C:cytoplasm"/>
    <property type="evidence" value="ECO:0007669"/>
    <property type="project" value="TreeGrafter"/>
</dbReference>
<dbReference type="OrthoDB" id="9813771at2"/>
<protein>
    <recommendedName>
        <fullName evidence="6">Impact N-terminal domain-containing protein</fullName>
    </recommendedName>
</protein>
<feature type="domain" description="UPF0029" evidence="3">
    <location>
        <begin position="138"/>
        <end position="192"/>
    </location>
</feature>
<comment type="similarity">
    <text evidence="1">Belongs to the IMPACT family.</text>
</comment>
<dbReference type="EMBL" id="ABCS01000001">
    <property type="protein sequence ID" value="EDM81720.1"/>
    <property type="molecule type" value="Genomic_DNA"/>
</dbReference>
<feature type="domain" description="Impact N-terminal" evidence="2">
    <location>
        <begin position="20"/>
        <end position="122"/>
    </location>
</feature>
<dbReference type="InterPro" id="IPR015269">
    <property type="entry name" value="UPF0029_Impact_C"/>
</dbReference>
<gene>
    <name evidence="4" type="ORF">PPSIR1_04618</name>
</gene>
<dbReference type="PANTHER" id="PTHR16301">
    <property type="entry name" value="IMPACT-RELATED"/>
    <property type="match status" value="1"/>
</dbReference>
<evidence type="ECO:0000259" key="2">
    <source>
        <dbReference type="Pfam" id="PF01205"/>
    </source>
</evidence>
<dbReference type="InterPro" id="IPR020568">
    <property type="entry name" value="Ribosomal_Su5_D2-typ_SF"/>
</dbReference>